<name>A0ABQ4MPI2_9BACL</name>
<evidence type="ECO:0000313" key="3">
    <source>
        <dbReference type="Proteomes" id="UP000681290"/>
    </source>
</evidence>
<evidence type="ECO:0000313" key="2">
    <source>
        <dbReference type="EMBL" id="GIP57881.1"/>
    </source>
</evidence>
<dbReference type="RefSeq" id="WP_213590365.1">
    <property type="nucleotide sequence ID" value="NZ_BOSM01000002.1"/>
</dbReference>
<accession>A0ABQ4MPI2</accession>
<feature type="region of interest" description="Disordered" evidence="1">
    <location>
        <begin position="34"/>
        <end position="84"/>
    </location>
</feature>
<feature type="compositionally biased region" description="Acidic residues" evidence="1">
    <location>
        <begin position="64"/>
        <end position="77"/>
    </location>
</feature>
<feature type="compositionally biased region" description="Basic and acidic residues" evidence="1">
    <location>
        <begin position="51"/>
        <end position="63"/>
    </location>
</feature>
<proteinExistence type="predicted"/>
<dbReference type="Proteomes" id="UP000681290">
    <property type="component" value="Unassembled WGS sequence"/>
</dbReference>
<protein>
    <submittedName>
        <fullName evidence="2">Uncharacterized protein</fullName>
    </submittedName>
</protein>
<keyword evidence="3" id="KW-1185">Reference proteome</keyword>
<gene>
    <name evidence="2" type="ORF">J15TS10_16950</name>
</gene>
<dbReference type="EMBL" id="BOSM01000002">
    <property type="protein sequence ID" value="GIP57881.1"/>
    <property type="molecule type" value="Genomic_DNA"/>
</dbReference>
<comment type="caution">
    <text evidence="2">The sequence shown here is derived from an EMBL/GenBank/DDBJ whole genome shotgun (WGS) entry which is preliminary data.</text>
</comment>
<reference evidence="2 3" key="1">
    <citation type="submission" date="2021-03" db="EMBL/GenBank/DDBJ databases">
        <title>Antimicrobial resistance genes in bacteria isolated from Japanese honey, and their potential for conferring macrolide and lincosamide resistance in the American foulbrood pathogen Paenibacillus larvae.</title>
        <authorList>
            <person name="Okamoto M."/>
            <person name="Kumagai M."/>
            <person name="Kanamori H."/>
            <person name="Takamatsu D."/>
        </authorList>
    </citation>
    <scope>NUCLEOTIDE SEQUENCE [LARGE SCALE GENOMIC DNA]</scope>
    <source>
        <strain evidence="2 3">J15TS10</strain>
    </source>
</reference>
<organism evidence="2 3">
    <name type="scientific">Paenibacillus woosongensis</name>
    <dbReference type="NCBI Taxonomy" id="307580"/>
    <lineage>
        <taxon>Bacteria</taxon>
        <taxon>Bacillati</taxon>
        <taxon>Bacillota</taxon>
        <taxon>Bacilli</taxon>
        <taxon>Bacillales</taxon>
        <taxon>Paenibacillaceae</taxon>
        <taxon>Paenibacillus</taxon>
    </lineage>
</organism>
<evidence type="ECO:0000256" key="1">
    <source>
        <dbReference type="SAM" id="MobiDB-lite"/>
    </source>
</evidence>
<sequence>MPVQITINGESATQAIEEFAILSAAFVGQAVLEATSSTEEPKKQSRKPTPKKKEEPEEKKVDVESEDDDSSVNDETQEGAAPKHTLVELRAFAKDLSAVDASTKPKIKKILTEFGYANMSAVEDKDVDAIYAKLEAL</sequence>